<feature type="transmembrane region" description="Helical" evidence="14">
    <location>
        <begin position="2180"/>
        <end position="2201"/>
    </location>
</feature>
<feature type="transmembrane region" description="Helical" evidence="14">
    <location>
        <begin position="2551"/>
        <end position="2572"/>
    </location>
</feature>
<dbReference type="GO" id="GO:0006816">
    <property type="term" value="P:calcium ion transport"/>
    <property type="evidence" value="ECO:0007669"/>
    <property type="project" value="TreeGrafter"/>
</dbReference>
<feature type="transmembrane region" description="Helical" evidence="14">
    <location>
        <begin position="2436"/>
        <end position="2462"/>
    </location>
</feature>
<dbReference type="Proteomes" id="UP001488805">
    <property type="component" value="Unassembled WGS sequence"/>
</dbReference>
<evidence type="ECO:0000313" key="20">
    <source>
        <dbReference type="EMBL" id="KAK9527852.1"/>
    </source>
</evidence>
<sequence length="3210" mass="356466">MFGAFLCALISLQPIFHRWPAAAVPPDHEDAPWFVGCVSASSASSLYATHGARELDPVTCSVRCLDEGYQVAALTSEACYCGDHQHGLVATECFNTSSKGGTKDVRGERQSVLLPVGGEQGSVALYRTEGPFLHSVRLSTSPGRVHAGKTFVMEVSGNLAGRPNQPSGIGGLADQDLSYVTVEFQETTHKGHRVNVSHDGSFFVSSDWILETPGKYELDVSVSNPLSTVSSTLHLSVLQPSADALVVSVIHGPLGVPSCIPFPQEDSRSETVEAAYLGDPVTLQAHMGDGLAVEFLWWITHKRKEKNTEGVKTVCLPNSDCLISTVKWTFEAEGVHMVSVNASSAYGWTQETIHIVVVPLVASDLRVSVSGDQLTSGEAVSVDVEMFTTMKHLHVLNLTLNAEHGGIDAKDNDNKNIRDSIKMTLRENCNNHSCDHSLNQNHNIIYCHGGTLNADTQHSVPLRLLHASNRSSCHLHLRLHCRLPTTAGRYRLIASLLSTADPTSVLLSAVLPRALMVYENICAPRSSGSWKNSSYATGEEAMVVLHFDHTGIVVVELQAENQVSSQNKSVRVCVKGNRKQSPQVRVNPTWQPPTSQSPVHNLADNVRISAAKQAYPTNTDITFLAMAGVADPVELLWHFGDSRSERTTSRTVSKRYHKPGRYAVFVVLSSGRTSLTSDVFPLVVQRAVKLNRLVHQASVLQNQAVTVSCRVNVGTDVTFLWSFGDGSSRLGQSTERHVFHRTGEFRVEVTVSNLVSSASLCGHIFVVDRHCQPPPVKNMGPLKLQVRRYEVIHLGVTYETEVDCDISGGLHYAWTLFDSAGRVFPLPLVDTRRQSLILPRHLLLYDTYTAIAKVQVAGSVVYSNYSVRVQVIPSPLVAFIQGGTNVFINNRKDTVVTLDGQRSYDPDFPMNPVSFSWTCKPVSSITSSCFLHDVPTSSPVLVFPASFLKHNFDQFQFTITVHSGERSASSETFLTLSPTVIGKVSLSCPQCRGDQVNWRQSFSVSASCESCDISPKDIQYTWSLYLVNASSKPVIEVPFCYTVDLSAPSTIMEGAATSPQTPGTSTQHPPATGASQDIHTSDPVVLIQNASETMADLTEPEPSPISSLVDIRAEGSGEEPFYYPLGEFDPLKPLYSSTEYPPLAFDNSGVLYSDHFRLGESPIESDSFADWEFSFPVLEAGDLGGQQDSDYDVPLMSAEEGDPGVSAGRPTGVDGESFSPGEDSFHDPALREDEGNNLIDSRPSVVIQEPVLLDLPRHPVDRGLFESYTYTGISSSMLSFRPLSLIPGSRYMLEITAKSHNGFLGRTQLFLKTNPAPKGVMCQVQPVRGRELYTHFSIFCTSGKEDLLYEYSISVGDGPPRTLYKGRDFQYYFSLPSGDPNDNHKVMIYTEIKSGMNGAPSKPCPVTVRVQPSFFRDASSSSHLDPDLELSESGLRNLSALVRLGNSVEIRNYVSLLSSILNRLSRDTKANTHAQRRTRNMLVRTVCELESSGQASMVDNICILKNLLEVTSQVTLASARRVTVHVRVISEQFSGAPVWCSQKTLNALVALLSHSLQAVLTSNDFTPAMSTSADITQALESDPHDEVQDSPSGIYMEQGLLISTKQALRLAADILQTASDLMLKYILSHEAHEHRVSTGLIALYATYLNQTSTVLSSGSTTFYMPDSLIHLLFLHRSGETESRLHRPRVLSVLTELTHSPDTWARYPESLSGPVVDLSLYKCSTKRKIPVRSLVQPINIELQQPPRNMSSVPEYALLRSQVNYHTFNITQEHLQQAIQLSVVFTLPLNKAFPIMLLFRMFERPTPSMHHLHRIHHWERNTTRFTLPPSYLSAAGVGHLALLNADFEKIPRHKHLSDQVTYSLTMDRSLCLSWDGHQGAWTQNGCRTQQADTATAVNCSCHQLRPLTVLRQQIQSSHDATDLDPFLSVSSDLTVLGVLVLCVCLYIPGLVACKRADAVSEANQRVHYLSDNSPCDPYLYAVTIHTGLCSAACMTAKVYIVLNGEDGLSQTKELQIPGCTLFRRNSQDTFILSAAGSLGPVWGVHIWHDKSGPSPNWYLKQVEVSEVSRGHVKGRAWLFVGQCWLAVNKADGRVERMLRVCTHGIGFAKMFCLKLSDYLADYHIWMSLYSCPCPNSFTHTQRLSVSLLLLLGYACVNTVIISQMNNRLPFEVGIIDLSAVSLTTGVLSVAAALPAAAIISFLFRLREVQLMGSVVQHTKGRRTEKDPFGDAFLLNDSVFEPHLYWSSLQQWAQETWRKKNQGTDLPSVSTTILENKNTGNKPAIRSDVVTRKEDSLEVKNYKGPTLENVLLIAERNNVDQAPGGKRLDLLSESSRFPGTQRAILSGTRDVRHAIQKEQDHQGKFSSDCSSKEDCCHRAAWPEHNIDRLKGRGLRALSQWSHYLAWTLCLLLSLSCLVLSAVLGLRFSSGKVLLWMHSLFFSLMFCIFLIQPAVIITVAVTVSFWHRKRSDFHSFFSIREIEEDTSKLWRQNGAQQNVEPFGTSAFPQERCSYLEKLLGARQRARYLRLVRPPTPAELRKSCGKKRREALIRHTLRDLSLCGSMLLLMLCISYGASFTDHYHLNKAVRKQFVSGHDDAFMSIQKHEHWWKWAQRSLLNLLYKNASSTTEAHILIGEPIVWKTEVSASFQGQVLVPMQTLPKTCGHLGCYSGPSATVGLGHTKSDAASKLKLLRSGGWLCRQTVSVQFTLFSPAPNLFTSVTMLSEQSPTGVLLPSAKVRSVRVYHTPAVWDYVVMVCQLLFLILSLLQLCNQVYAVGQQGLMGYWRKPFNCLEVSLLTVSLVYYVYYIYHSIVVLEVVELLQRHNHRGHVDVGLLATLEQYIRTLRGITLLLLHMKCVAVLRVNRTLASSAALLTRSLSSLFWPTISGLIVMVALACVGNLLFVQRSWAFSSLPRSLQTLLCHCWGFRAIRGLPFSGRDFLYRGVLYLSSVVWTAVVIGVASSLVRSAKRSQSWANVFTIAELADYIRRRVSELIGQRRRVWIENHAEGKTYFFEEFESLVDELLFRLDALSNSLHPTLPPKAHHYSEEDSPAILQEPSNMDAQDFLRTQRREVVMMMNDHTDVSGHAETLPVSHLLRSKLEPEILQRGQRGDHSSSDRVVVRDASQQPETIAKENPKGRELRTYLKAQNYLSLPESTSRISVWTEDALEERVNEWTKTNDSCCFSKTQSTHTEVLVEVLVHQEPGTVKSDKQ</sequence>
<dbReference type="PROSITE" id="PS50221">
    <property type="entry name" value="GAIN_B"/>
    <property type="match status" value="1"/>
</dbReference>
<evidence type="ECO:0000256" key="5">
    <source>
        <dbReference type="ARBA" id="ARBA00022692"/>
    </source>
</evidence>
<dbReference type="Gene3D" id="2.60.40.10">
    <property type="entry name" value="Immunoglobulins"/>
    <property type="match status" value="1"/>
</dbReference>
<feature type="signal peptide" evidence="15">
    <location>
        <begin position="1"/>
        <end position="23"/>
    </location>
</feature>
<keyword evidence="10" id="KW-1015">Disulfide bond</keyword>
<feature type="compositionally biased region" description="Polar residues" evidence="13">
    <location>
        <begin position="579"/>
        <end position="599"/>
    </location>
</feature>
<comment type="subcellular location">
    <subcellularLocation>
        <location evidence="2">Cell membrane</location>
        <topology evidence="2">Multi-pass membrane protein</topology>
    </subcellularLocation>
    <subcellularLocation>
        <location evidence="1">Cell projection</location>
        <location evidence="1">Cilium</location>
    </subcellularLocation>
</comment>
<dbReference type="GO" id="GO:0005886">
    <property type="term" value="C:plasma membrane"/>
    <property type="evidence" value="ECO:0007669"/>
    <property type="project" value="UniProtKB-SubCell"/>
</dbReference>
<feature type="compositionally biased region" description="Basic and acidic residues" evidence="13">
    <location>
        <begin position="3102"/>
        <end position="3119"/>
    </location>
</feature>
<dbReference type="InterPro" id="IPR002859">
    <property type="entry name" value="PKD/REJ-like"/>
</dbReference>
<feature type="transmembrane region" description="Helical" evidence="14">
    <location>
        <begin position="2141"/>
        <end position="2160"/>
    </location>
</feature>
<evidence type="ECO:0000256" key="14">
    <source>
        <dbReference type="SAM" id="Phobius"/>
    </source>
</evidence>
<dbReference type="InterPro" id="IPR000203">
    <property type="entry name" value="GPS"/>
</dbReference>
<dbReference type="InterPro" id="IPR001024">
    <property type="entry name" value="PLAT/LH2_dom"/>
</dbReference>
<evidence type="ECO:0000256" key="10">
    <source>
        <dbReference type="ARBA" id="ARBA00023157"/>
    </source>
</evidence>
<dbReference type="Pfam" id="PF20519">
    <property type="entry name" value="Polycystin_dom"/>
    <property type="match status" value="1"/>
</dbReference>
<protein>
    <recommendedName>
        <fullName evidence="22">Polycystic kidney disease protein 1-like 1</fullName>
    </recommendedName>
</protein>
<evidence type="ECO:0000256" key="6">
    <source>
        <dbReference type="ARBA" id="ARBA00022737"/>
    </source>
</evidence>
<comment type="similarity">
    <text evidence="3">Belongs to the polycystin family.</text>
</comment>
<comment type="caution">
    <text evidence="20">The sequence shown here is derived from an EMBL/GenBank/DDBJ whole genome shotgun (WGS) entry which is preliminary data.</text>
</comment>
<evidence type="ECO:0000256" key="11">
    <source>
        <dbReference type="ARBA" id="ARBA00023273"/>
    </source>
</evidence>
<dbReference type="Pfam" id="PF01477">
    <property type="entry name" value="PLAT"/>
    <property type="match status" value="1"/>
</dbReference>
<dbReference type="Pfam" id="PF01825">
    <property type="entry name" value="GPS"/>
    <property type="match status" value="1"/>
</dbReference>
<feature type="domain" description="PKD" evidence="16">
    <location>
        <begin position="631"/>
        <end position="670"/>
    </location>
</feature>
<reference evidence="20 21" key="1">
    <citation type="journal article" date="2024" name="Genome Biol. Evol.">
        <title>Chromosome-level genome assembly of the viviparous eelpout Zoarces viviparus.</title>
        <authorList>
            <person name="Fuhrmann N."/>
            <person name="Brasseur M.V."/>
            <person name="Bakowski C.E."/>
            <person name="Podsiadlowski L."/>
            <person name="Prost S."/>
            <person name="Krehenwinkel H."/>
            <person name="Mayer C."/>
        </authorList>
    </citation>
    <scope>NUCLEOTIDE SEQUENCE [LARGE SCALE GENOMIC DNA]</scope>
    <source>
        <strain evidence="20">NO-MEL_2022_Ind0_liver</strain>
    </source>
</reference>
<dbReference type="CDD" id="cd00146">
    <property type="entry name" value="PKD"/>
    <property type="match status" value="2"/>
</dbReference>
<evidence type="ECO:0000256" key="8">
    <source>
        <dbReference type="ARBA" id="ARBA00023069"/>
    </source>
</evidence>
<evidence type="ECO:0000256" key="3">
    <source>
        <dbReference type="ARBA" id="ARBA00007200"/>
    </source>
</evidence>
<evidence type="ECO:0000256" key="7">
    <source>
        <dbReference type="ARBA" id="ARBA00022989"/>
    </source>
</evidence>
<evidence type="ECO:0000259" key="19">
    <source>
        <dbReference type="PROSITE" id="PS51111"/>
    </source>
</evidence>
<evidence type="ECO:0000256" key="15">
    <source>
        <dbReference type="SAM" id="SignalP"/>
    </source>
</evidence>
<keyword evidence="15" id="KW-0732">Signal</keyword>
<dbReference type="SMART" id="SM00308">
    <property type="entry name" value="LH2"/>
    <property type="match status" value="1"/>
</dbReference>
<evidence type="ECO:0000256" key="12">
    <source>
        <dbReference type="PROSITE-ProRule" id="PRU00152"/>
    </source>
</evidence>
<feature type="transmembrane region" description="Helical" evidence="14">
    <location>
        <begin position="1931"/>
        <end position="1951"/>
    </location>
</feature>
<dbReference type="InterPro" id="IPR022409">
    <property type="entry name" value="PKD/Chitinase_dom"/>
</dbReference>
<name>A0AAW1EZQ6_ZOAVI</name>
<evidence type="ECO:0000259" key="18">
    <source>
        <dbReference type="PROSITE" id="PS50221"/>
    </source>
</evidence>
<keyword evidence="6" id="KW-0677">Repeat</keyword>
<evidence type="ECO:0000259" key="17">
    <source>
        <dbReference type="PROSITE" id="PS50095"/>
    </source>
</evidence>
<dbReference type="PANTHER" id="PTHR46730">
    <property type="entry name" value="POLYCYSTIN-1"/>
    <property type="match status" value="1"/>
</dbReference>
<dbReference type="SUPFAM" id="SSF49299">
    <property type="entry name" value="PKD domain"/>
    <property type="match status" value="2"/>
</dbReference>
<feature type="transmembrane region" description="Helical" evidence="14">
    <location>
        <begin position="2942"/>
        <end position="2962"/>
    </location>
</feature>
<dbReference type="InterPro" id="IPR035986">
    <property type="entry name" value="PKD_dom_sf"/>
</dbReference>
<dbReference type="PROSITE" id="PS51111">
    <property type="entry name" value="REJ"/>
    <property type="match status" value="1"/>
</dbReference>
<feature type="domain" description="GAIN-B" evidence="18">
    <location>
        <begin position="1764"/>
        <end position="1915"/>
    </location>
</feature>
<evidence type="ECO:0000259" key="16">
    <source>
        <dbReference type="PROSITE" id="PS50093"/>
    </source>
</evidence>
<dbReference type="Pfam" id="PF02010">
    <property type="entry name" value="REJ"/>
    <property type="match status" value="2"/>
</dbReference>
<dbReference type="GO" id="GO:0005261">
    <property type="term" value="F:monoatomic cation channel activity"/>
    <property type="evidence" value="ECO:0007669"/>
    <property type="project" value="TreeGrafter"/>
</dbReference>
<dbReference type="PROSITE" id="PS50093">
    <property type="entry name" value="PKD"/>
    <property type="match status" value="2"/>
</dbReference>
<dbReference type="InterPro" id="IPR057244">
    <property type="entry name" value="GAIN_B"/>
</dbReference>
<feature type="region of interest" description="Disordered" evidence="13">
    <location>
        <begin position="3102"/>
        <end position="3126"/>
    </location>
</feature>
<evidence type="ECO:0000313" key="21">
    <source>
        <dbReference type="Proteomes" id="UP001488805"/>
    </source>
</evidence>
<dbReference type="InterPro" id="IPR013783">
    <property type="entry name" value="Ig-like_fold"/>
</dbReference>
<evidence type="ECO:0000256" key="4">
    <source>
        <dbReference type="ARBA" id="ARBA00022475"/>
    </source>
</evidence>
<dbReference type="EMBL" id="JBCEZU010000112">
    <property type="protein sequence ID" value="KAK9527852.1"/>
    <property type="molecule type" value="Genomic_DNA"/>
</dbReference>
<proteinExistence type="inferred from homology"/>
<organism evidence="20 21">
    <name type="scientific">Zoarces viviparus</name>
    <name type="common">Viviparous eelpout</name>
    <name type="synonym">Blennius viviparus</name>
    <dbReference type="NCBI Taxonomy" id="48416"/>
    <lineage>
        <taxon>Eukaryota</taxon>
        <taxon>Metazoa</taxon>
        <taxon>Chordata</taxon>
        <taxon>Craniata</taxon>
        <taxon>Vertebrata</taxon>
        <taxon>Euteleostomi</taxon>
        <taxon>Actinopterygii</taxon>
        <taxon>Neopterygii</taxon>
        <taxon>Teleostei</taxon>
        <taxon>Neoteleostei</taxon>
        <taxon>Acanthomorphata</taxon>
        <taxon>Eupercaria</taxon>
        <taxon>Perciformes</taxon>
        <taxon>Cottioidei</taxon>
        <taxon>Zoarcales</taxon>
        <taxon>Zoarcidae</taxon>
        <taxon>Zoarcinae</taxon>
        <taxon>Zoarces</taxon>
    </lineage>
</organism>
<dbReference type="PANTHER" id="PTHR46730:SF4">
    <property type="entry name" value="POLYCYSTIC KIDNEY DISEASE PROTEIN 1-LIKE 1"/>
    <property type="match status" value="1"/>
</dbReference>
<feature type="transmembrane region" description="Helical" evidence="14">
    <location>
        <begin position="2878"/>
        <end position="2900"/>
    </location>
</feature>
<evidence type="ECO:0000256" key="2">
    <source>
        <dbReference type="ARBA" id="ARBA00004651"/>
    </source>
</evidence>
<dbReference type="Gene3D" id="2.60.60.20">
    <property type="entry name" value="PLAT/LH2 domain"/>
    <property type="match status" value="1"/>
</dbReference>
<feature type="domain" description="PLAT" evidence="17">
    <location>
        <begin position="1976"/>
        <end position="2097"/>
    </location>
</feature>
<accession>A0AAW1EZQ6</accession>
<dbReference type="SMART" id="SM00089">
    <property type="entry name" value="PKD"/>
    <property type="match status" value="3"/>
</dbReference>
<keyword evidence="5 14" id="KW-0812">Transmembrane</keyword>
<feature type="domain" description="REJ" evidence="19">
    <location>
        <begin position="771"/>
        <end position="1479"/>
    </location>
</feature>
<feature type="domain" description="PKD" evidence="16">
    <location>
        <begin position="714"/>
        <end position="766"/>
    </location>
</feature>
<keyword evidence="9 14" id="KW-0472">Membrane</keyword>
<feature type="transmembrane region" description="Helical" evidence="14">
    <location>
        <begin position="2746"/>
        <end position="2767"/>
    </location>
</feature>
<evidence type="ECO:0000256" key="13">
    <source>
        <dbReference type="SAM" id="MobiDB-lite"/>
    </source>
</evidence>
<evidence type="ECO:0008006" key="22">
    <source>
        <dbReference type="Google" id="ProtNLM"/>
    </source>
</evidence>
<keyword evidence="4" id="KW-1003">Cell membrane</keyword>
<feature type="transmembrane region" description="Helical" evidence="14">
    <location>
        <begin position="2788"/>
        <end position="2806"/>
    </location>
</feature>
<comment type="caution">
    <text evidence="12">Lacks conserved residue(s) required for the propagation of feature annotation.</text>
</comment>
<feature type="chain" id="PRO_5043822291" description="Polycystic kidney disease protein 1-like 1" evidence="15">
    <location>
        <begin position="24"/>
        <end position="3210"/>
    </location>
</feature>
<feature type="region of interest" description="Disordered" evidence="13">
    <location>
        <begin position="576"/>
        <end position="599"/>
    </location>
</feature>
<keyword evidence="7 14" id="KW-1133">Transmembrane helix</keyword>
<dbReference type="SUPFAM" id="SSF49723">
    <property type="entry name" value="Lipase/lipooxygenase domain (PLAT/LH2 domain)"/>
    <property type="match status" value="1"/>
</dbReference>
<dbReference type="Pfam" id="PF08016">
    <property type="entry name" value="PKD_channel"/>
    <property type="match status" value="1"/>
</dbReference>
<feature type="compositionally biased region" description="Polar residues" evidence="13">
    <location>
        <begin position="1057"/>
        <end position="1078"/>
    </location>
</feature>
<evidence type="ECO:0000256" key="1">
    <source>
        <dbReference type="ARBA" id="ARBA00004138"/>
    </source>
</evidence>
<keyword evidence="11" id="KW-0966">Cell projection</keyword>
<feature type="region of interest" description="Disordered" evidence="13">
    <location>
        <begin position="1053"/>
        <end position="1078"/>
    </location>
</feature>
<dbReference type="PROSITE" id="PS50095">
    <property type="entry name" value="PLAT"/>
    <property type="match status" value="1"/>
</dbReference>
<keyword evidence="8" id="KW-0969">Cilium</keyword>
<keyword evidence="21" id="KW-1185">Reference proteome</keyword>
<dbReference type="GO" id="GO:0005929">
    <property type="term" value="C:cilium"/>
    <property type="evidence" value="ECO:0007669"/>
    <property type="project" value="UniProtKB-SubCell"/>
</dbReference>
<dbReference type="InterPro" id="IPR000601">
    <property type="entry name" value="PKD_dom"/>
</dbReference>
<dbReference type="InterPro" id="IPR014010">
    <property type="entry name" value="REJ_dom"/>
</dbReference>
<gene>
    <name evidence="20" type="ORF">VZT92_014377</name>
</gene>
<dbReference type="InterPro" id="IPR013122">
    <property type="entry name" value="PKD1_2_channel"/>
</dbReference>
<evidence type="ECO:0000256" key="9">
    <source>
        <dbReference type="ARBA" id="ARBA00023136"/>
    </source>
</evidence>
<feature type="transmembrane region" description="Helical" evidence="14">
    <location>
        <begin position="2400"/>
        <end position="2424"/>
    </location>
</feature>
<dbReference type="Pfam" id="PF00801">
    <property type="entry name" value="PKD"/>
    <property type="match status" value="2"/>
</dbReference>
<dbReference type="InterPro" id="IPR046791">
    <property type="entry name" value="Polycystin_dom"/>
</dbReference>
<dbReference type="InterPro" id="IPR036392">
    <property type="entry name" value="PLAT/LH2_dom_sf"/>
</dbReference>